<dbReference type="EMBL" id="BKCJ010979911">
    <property type="protein sequence ID" value="GFC59055.1"/>
    <property type="molecule type" value="Genomic_DNA"/>
</dbReference>
<evidence type="ECO:0000256" key="1">
    <source>
        <dbReference type="SAM" id="MobiDB-lite"/>
    </source>
</evidence>
<proteinExistence type="predicted"/>
<feature type="compositionally biased region" description="Basic and acidic residues" evidence="1">
    <location>
        <begin position="89"/>
        <end position="110"/>
    </location>
</feature>
<organism evidence="2">
    <name type="scientific">Tanacetum cinerariifolium</name>
    <name type="common">Dalmatian daisy</name>
    <name type="synonym">Chrysanthemum cinerariifolium</name>
    <dbReference type="NCBI Taxonomy" id="118510"/>
    <lineage>
        <taxon>Eukaryota</taxon>
        <taxon>Viridiplantae</taxon>
        <taxon>Streptophyta</taxon>
        <taxon>Embryophyta</taxon>
        <taxon>Tracheophyta</taxon>
        <taxon>Spermatophyta</taxon>
        <taxon>Magnoliopsida</taxon>
        <taxon>eudicotyledons</taxon>
        <taxon>Gunneridae</taxon>
        <taxon>Pentapetalae</taxon>
        <taxon>asterids</taxon>
        <taxon>campanulids</taxon>
        <taxon>Asterales</taxon>
        <taxon>Asteraceae</taxon>
        <taxon>Asteroideae</taxon>
        <taxon>Anthemideae</taxon>
        <taxon>Anthemidinae</taxon>
        <taxon>Tanacetum</taxon>
    </lineage>
</organism>
<dbReference type="AlphaFoldDB" id="A0A699QDG8"/>
<feature type="region of interest" description="Disordered" evidence="1">
    <location>
        <begin position="89"/>
        <end position="128"/>
    </location>
</feature>
<sequence>AEAVNTACYVQNRVLVTKPHNKTPYELLIGRSPNLDFMRPFGCPVTILNTLDHLGKFEGKADEGILVRYSVNSKAFKYSELNDKEVDEALGKGDEGISKRSGVDYQERSDSSTQDVNTAGSSINTANKNINTGSLNINTVGSNDQSMLSLEETGIFND</sequence>
<dbReference type="InterPro" id="IPR039537">
    <property type="entry name" value="Retrotran_Ty1/copia-like"/>
</dbReference>
<dbReference type="PANTHER" id="PTHR42648:SF32">
    <property type="entry name" value="RIBONUCLEASE H-LIKE DOMAIN, GAG-PRE-INTEGRASE DOMAIN PROTEIN-RELATED"/>
    <property type="match status" value="1"/>
</dbReference>
<feature type="non-terminal residue" evidence="2">
    <location>
        <position position="158"/>
    </location>
</feature>
<name>A0A699QDG8_TANCI</name>
<reference evidence="2" key="1">
    <citation type="journal article" date="2019" name="Sci. Rep.">
        <title>Draft genome of Tanacetum cinerariifolium, the natural source of mosquito coil.</title>
        <authorList>
            <person name="Yamashiro T."/>
            <person name="Shiraishi A."/>
            <person name="Satake H."/>
            <person name="Nakayama K."/>
        </authorList>
    </citation>
    <scope>NUCLEOTIDE SEQUENCE</scope>
</reference>
<protein>
    <submittedName>
        <fullName evidence="2">Retrovirus-related Pol polyprotein from transposon TNT 1-94</fullName>
    </submittedName>
</protein>
<feature type="non-terminal residue" evidence="2">
    <location>
        <position position="1"/>
    </location>
</feature>
<gene>
    <name evidence="2" type="ORF">Tci_831025</name>
</gene>
<evidence type="ECO:0000313" key="2">
    <source>
        <dbReference type="EMBL" id="GFC59055.1"/>
    </source>
</evidence>
<comment type="caution">
    <text evidence="2">The sequence shown here is derived from an EMBL/GenBank/DDBJ whole genome shotgun (WGS) entry which is preliminary data.</text>
</comment>
<accession>A0A699QDG8</accession>
<dbReference type="PANTHER" id="PTHR42648">
    <property type="entry name" value="TRANSPOSASE, PUTATIVE-RELATED"/>
    <property type="match status" value="1"/>
</dbReference>
<feature type="compositionally biased region" description="Polar residues" evidence="1">
    <location>
        <begin position="111"/>
        <end position="128"/>
    </location>
</feature>